<evidence type="ECO:0000313" key="8">
    <source>
        <dbReference type="Proteomes" id="UP000053235"/>
    </source>
</evidence>
<evidence type="ECO:0000256" key="3">
    <source>
        <dbReference type="ARBA" id="ARBA00023015"/>
    </source>
</evidence>
<evidence type="ECO:0000256" key="5">
    <source>
        <dbReference type="ARBA" id="ARBA00023163"/>
    </source>
</evidence>
<comment type="similarity">
    <text evidence="1">Belongs to the LysR transcriptional regulatory family.</text>
</comment>
<proteinExistence type="inferred from homology"/>
<dbReference type="GO" id="GO:0003700">
    <property type="term" value="F:DNA-binding transcription factor activity"/>
    <property type="evidence" value="ECO:0007669"/>
    <property type="project" value="InterPro"/>
</dbReference>
<dbReference type="CDD" id="cd08417">
    <property type="entry name" value="PBP2_Nitroaromatics_like"/>
    <property type="match status" value="1"/>
</dbReference>
<dbReference type="InterPro" id="IPR036388">
    <property type="entry name" value="WH-like_DNA-bd_sf"/>
</dbReference>
<keyword evidence="2" id="KW-0536">Nodulation</keyword>
<gene>
    <name evidence="7" type="primary">nodD2</name>
    <name evidence="7" type="ORF">LAX5112_00024</name>
</gene>
<dbReference type="STRING" id="388408.LAX5112_00024"/>
<name>A0A0M6ZN62_9HYPH</name>
<dbReference type="Proteomes" id="UP000053235">
    <property type="component" value="Unassembled WGS sequence"/>
</dbReference>
<dbReference type="SUPFAM" id="SSF46785">
    <property type="entry name" value="Winged helix' DNA-binding domain"/>
    <property type="match status" value="1"/>
</dbReference>
<dbReference type="Pfam" id="PF03466">
    <property type="entry name" value="LysR_substrate"/>
    <property type="match status" value="1"/>
</dbReference>
<evidence type="ECO:0000256" key="1">
    <source>
        <dbReference type="ARBA" id="ARBA00009437"/>
    </source>
</evidence>
<reference evidence="8" key="1">
    <citation type="submission" date="2015-07" db="EMBL/GenBank/DDBJ databases">
        <authorList>
            <person name="Rodrigo-Torres Lidia"/>
            <person name="Arahal R.David."/>
        </authorList>
    </citation>
    <scope>NUCLEOTIDE SEQUENCE [LARGE SCALE GENOMIC DNA]</scope>
    <source>
        <strain evidence="8">CECT 5112</strain>
    </source>
</reference>
<dbReference type="InterPro" id="IPR037402">
    <property type="entry name" value="YidZ_PBP2"/>
</dbReference>
<evidence type="ECO:0000313" key="7">
    <source>
        <dbReference type="EMBL" id="CTQ63662.1"/>
    </source>
</evidence>
<dbReference type="PANTHER" id="PTHR30118:SF15">
    <property type="entry name" value="TRANSCRIPTIONAL REGULATORY PROTEIN"/>
    <property type="match status" value="1"/>
</dbReference>
<dbReference type="PANTHER" id="PTHR30118">
    <property type="entry name" value="HTH-TYPE TRANSCRIPTIONAL REGULATOR LEUO-RELATED"/>
    <property type="match status" value="1"/>
</dbReference>
<evidence type="ECO:0000259" key="6">
    <source>
        <dbReference type="PROSITE" id="PS50931"/>
    </source>
</evidence>
<dbReference type="InterPro" id="IPR050389">
    <property type="entry name" value="LysR-type_TF"/>
</dbReference>
<dbReference type="GO" id="GO:0003677">
    <property type="term" value="F:DNA binding"/>
    <property type="evidence" value="ECO:0007669"/>
    <property type="project" value="UniProtKB-KW"/>
</dbReference>
<dbReference type="Gene3D" id="3.40.190.10">
    <property type="entry name" value="Periplasmic binding protein-like II"/>
    <property type="match status" value="2"/>
</dbReference>
<dbReference type="PROSITE" id="PS50931">
    <property type="entry name" value="HTH_LYSR"/>
    <property type="match status" value="1"/>
</dbReference>
<keyword evidence="3" id="KW-0805">Transcription regulation</keyword>
<dbReference type="InterPro" id="IPR005119">
    <property type="entry name" value="LysR_subst-bd"/>
</dbReference>
<evidence type="ECO:0000256" key="2">
    <source>
        <dbReference type="ARBA" id="ARBA00022458"/>
    </source>
</evidence>
<sequence>MDIKQTELGLLLALHALLDHENVSLAAKQIGVTQPAMSAQLKRLRDLFNDPLLVPSGRRLVATTRARALQDELHAHLQGLNALVRDHTVFDPASSETTFRLIGTDYVHAVLAAPLQMMLAAEAPNARVAFLAFDPKTLWSSLEAETADLALATGMSLPEAKRQSALTEDFQVIMSRTHPLVGQPMTLERFCAFPHILVSPEGGGFIGATDRVLKKTGHKRRVAISLPSFLLAPALVSSSDALCMMPSRLAKLHEGNVACTPSPFPSPGFDVDLLWHPRRQNDPAHKWFRAEVRRLAQGL</sequence>
<organism evidence="7 8">
    <name type="scientific">Roseibium alexandrii</name>
    <dbReference type="NCBI Taxonomy" id="388408"/>
    <lineage>
        <taxon>Bacteria</taxon>
        <taxon>Pseudomonadati</taxon>
        <taxon>Pseudomonadota</taxon>
        <taxon>Alphaproteobacteria</taxon>
        <taxon>Hyphomicrobiales</taxon>
        <taxon>Stappiaceae</taxon>
        <taxon>Roseibium</taxon>
    </lineage>
</organism>
<dbReference type="OrthoDB" id="9774011at2"/>
<dbReference type="AlphaFoldDB" id="A0A0M6ZN62"/>
<dbReference type="InterPro" id="IPR036390">
    <property type="entry name" value="WH_DNA-bd_sf"/>
</dbReference>
<evidence type="ECO:0000256" key="4">
    <source>
        <dbReference type="ARBA" id="ARBA00023125"/>
    </source>
</evidence>
<dbReference type="SUPFAM" id="SSF53850">
    <property type="entry name" value="Periplasmic binding protein-like II"/>
    <property type="match status" value="1"/>
</dbReference>
<accession>A0A0M6ZN62</accession>
<dbReference type="RefSeq" id="WP_055670087.1">
    <property type="nucleotide sequence ID" value="NZ_CXWD01000001.1"/>
</dbReference>
<dbReference type="Gene3D" id="1.10.10.10">
    <property type="entry name" value="Winged helix-like DNA-binding domain superfamily/Winged helix DNA-binding domain"/>
    <property type="match status" value="1"/>
</dbReference>
<keyword evidence="5" id="KW-0804">Transcription</keyword>
<protein>
    <submittedName>
        <fullName evidence="7">Nodulation protein D 2</fullName>
    </submittedName>
</protein>
<dbReference type="InterPro" id="IPR000847">
    <property type="entry name" value="LysR_HTH_N"/>
</dbReference>
<dbReference type="Pfam" id="PF00126">
    <property type="entry name" value="HTH_1"/>
    <property type="match status" value="1"/>
</dbReference>
<feature type="domain" description="HTH lysR-type" evidence="6">
    <location>
        <begin position="1"/>
        <end position="63"/>
    </location>
</feature>
<dbReference type="EMBL" id="CXWD01000001">
    <property type="protein sequence ID" value="CTQ63662.1"/>
    <property type="molecule type" value="Genomic_DNA"/>
</dbReference>
<keyword evidence="8" id="KW-1185">Reference proteome</keyword>
<keyword evidence="4" id="KW-0238">DNA-binding</keyword>